<evidence type="ECO:0000313" key="2">
    <source>
        <dbReference type="Proteomes" id="UP001150238"/>
    </source>
</evidence>
<dbReference type="EMBL" id="JANVFS010000047">
    <property type="protein sequence ID" value="KAJ4465950.1"/>
    <property type="molecule type" value="Genomic_DNA"/>
</dbReference>
<gene>
    <name evidence="1" type="ORF">C8J55DRAFT_493216</name>
</gene>
<dbReference type="Proteomes" id="UP001150238">
    <property type="component" value="Unassembled WGS sequence"/>
</dbReference>
<accession>A0A9W8ZTC6</accession>
<evidence type="ECO:0000313" key="1">
    <source>
        <dbReference type="EMBL" id="KAJ4465950.1"/>
    </source>
</evidence>
<protein>
    <recommendedName>
        <fullName evidence="3">DDE Tnp4 domain-containing protein</fullName>
    </recommendedName>
</protein>
<dbReference type="AlphaFoldDB" id="A0A9W8ZTC6"/>
<reference evidence="1" key="1">
    <citation type="submission" date="2022-08" db="EMBL/GenBank/DDBJ databases">
        <authorList>
            <consortium name="DOE Joint Genome Institute"/>
            <person name="Min B."/>
            <person name="Riley R."/>
            <person name="Sierra-Patev S."/>
            <person name="Naranjo-Ortiz M."/>
            <person name="Looney B."/>
            <person name="Konkel Z."/>
            <person name="Slot J.C."/>
            <person name="Sakamoto Y."/>
            <person name="Steenwyk J.L."/>
            <person name="Rokas A."/>
            <person name="Carro J."/>
            <person name="Camarero S."/>
            <person name="Ferreira P."/>
            <person name="Molpeceres G."/>
            <person name="Ruiz-Duenas F.J."/>
            <person name="Serrano A."/>
            <person name="Henrissat B."/>
            <person name="Drula E."/>
            <person name="Hughes K.W."/>
            <person name="Mata J.L."/>
            <person name="Ishikawa N.K."/>
            <person name="Vargas-Isla R."/>
            <person name="Ushijima S."/>
            <person name="Smith C.A."/>
            <person name="Ahrendt S."/>
            <person name="Andreopoulos W."/>
            <person name="He G."/>
            <person name="Labutti K."/>
            <person name="Lipzen A."/>
            <person name="Ng V."/>
            <person name="Sandor L."/>
            <person name="Barry K."/>
            <person name="Martinez A.T."/>
            <person name="Xiao Y."/>
            <person name="Gibbons J.G."/>
            <person name="Terashima K."/>
            <person name="Hibbett D.S."/>
            <person name="Grigoriev I.V."/>
        </authorList>
    </citation>
    <scope>NUCLEOTIDE SEQUENCE</scope>
    <source>
        <strain evidence="1">Sp2 HRB7682 ss15</strain>
    </source>
</reference>
<proteinExistence type="predicted"/>
<reference evidence="1" key="2">
    <citation type="journal article" date="2023" name="Proc. Natl. Acad. Sci. U.S.A.">
        <title>A global phylogenomic analysis of the shiitake genus Lentinula.</title>
        <authorList>
            <person name="Sierra-Patev S."/>
            <person name="Min B."/>
            <person name="Naranjo-Ortiz M."/>
            <person name="Looney B."/>
            <person name="Konkel Z."/>
            <person name="Slot J.C."/>
            <person name="Sakamoto Y."/>
            <person name="Steenwyk J.L."/>
            <person name="Rokas A."/>
            <person name="Carro J."/>
            <person name="Camarero S."/>
            <person name="Ferreira P."/>
            <person name="Molpeceres G."/>
            <person name="Ruiz-Duenas F.J."/>
            <person name="Serrano A."/>
            <person name="Henrissat B."/>
            <person name="Drula E."/>
            <person name="Hughes K.W."/>
            <person name="Mata J.L."/>
            <person name="Ishikawa N.K."/>
            <person name="Vargas-Isla R."/>
            <person name="Ushijima S."/>
            <person name="Smith C.A."/>
            <person name="Donoghue J."/>
            <person name="Ahrendt S."/>
            <person name="Andreopoulos W."/>
            <person name="He G."/>
            <person name="LaButti K."/>
            <person name="Lipzen A."/>
            <person name="Ng V."/>
            <person name="Riley R."/>
            <person name="Sandor L."/>
            <person name="Barry K."/>
            <person name="Martinez A.T."/>
            <person name="Xiao Y."/>
            <person name="Gibbons J.G."/>
            <person name="Terashima K."/>
            <person name="Grigoriev I.V."/>
            <person name="Hibbett D."/>
        </authorList>
    </citation>
    <scope>NUCLEOTIDE SEQUENCE</scope>
    <source>
        <strain evidence="1">Sp2 HRB7682 ss15</strain>
    </source>
</reference>
<organism evidence="1 2">
    <name type="scientific">Lentinula lateritia</name>
    <dbReference type="NCBI Taxonomy" id="40482"/>
    <lineage>
        <taxon>Eukaryota</taxon>
        <taxon>Fungi</taxon>
        <taxon>Dikarya</taxon>
        <taxon>Basidiomycota</taxon>
        <taxon>Agaricomycotina</taxon>
        <taxon>Agaricomycetes</taxon>
        <taxon>Agaricomycetidae</taxon>
        <taxon>Agaricales</taxon>
        <taxon>Marasmiineae</taxon>
        <taxon>Omphalotaceae</taxon>
        <taxon>Lentinula</taxon>
    </lineage>
</organism>
<name>A0A9W8ZTC6_9AGAR</name>
<sequence>MYAQRYENPRGRIERAPPLMNQALYSWKQTRPDLFRQQLRVSPYTFNKLVISLESDPVWQNFSDTSPQASMEEQLAVLLYRLGHDGNAVSLQDVAHWSGIAKGTIILYTKRSLTAILRPKFIKQNLLMPSQEEKEQAKQWVENHSCYAWRNGLYFVDGTLVPLYARPYWYGESYFDRKCRYSLNFQAVLMIQRLSCDP</sequence>
<evidence type="ECO:0008006" key="3">
    <source>
        <dbReference type="Google" id="ProtNLM"/>
    </source>
</evidence>
<comment type="caution">
    <text evidence="1">The sequence shown here is derived from an EMBL/GenBank/DDBJ whole genome shotgun (WGS) entry which is preliminary data.</text>
</comment>